<dbReference type="Gene3D" id="1.10.260.40">
    <property type="entry name" value="lambda repressor-like DNA-binding domains"/>
    <property type="match status" value="1"/>
</dbReference>
<dbReference type="SUPFAM" id="SSF53822">
    <property type="entry name" value="Periplasmic binding protein-like I"/>
    <property type="match status" value="1"/>
</dbReference>
<keyword evidence="2" id="KW-0238">DNA-binding</keyword>
<keyword evidence="3" id="KW-0804">Transcription</keyword>
<keyword evidence="6" id="KW-1185">Reference proteome</keyword>
<evidence type="ECO:0000313" key="5">
    <source>
        <dbReference type="EMBL" id="GGO60441.1"/>
    </source>
</evidence>
<dbReference type="PANTHER" id="PTHR30146:SF153">
    <property type="entry name" value="LACTOSE OPERON REPRESSOR"/>
    <property type="match status" value="1"/>
</dbReference>
<comment type="caution">
    <text evidence="5">The sequence shown here is derived from an EMBL/GenBank/DDBJ whole genome shotgun (WGS) entry which is preliminary data.</text>
</comment>
<dbReference type="Proteomes" id="UP000638043">
    <property type="component" value="Unassembled WGS sequence"/>
</dbReference>
<dbReference type="PROSITE" id="PS50932">
    <property type="entry name" value="HTH_LACI_2"/>
    <property type="match status" value="1"/>
</dbReference>
<dbReference type="Pfam" id="PF13377">
    <property type="entry name" value="Peripla_BP_3"/>
    <property type="match status" value="1"/>
</dbReference>
<evidence type="ECO:0000256" key="3">
    <source>
        <dbReference type="ARBA" id="ARBA00023163"/>
    </source>
</evidence>
<dbReference type="RefSeq" id="WP_229661096.1">
    <property type="nucleotide sequence ID" value="NZ_BMMQ01000002.1"/>
</dbReference>
<dbReference type="SMART" id="SM00354">
    <property type="entry name" value="HTH_LACI"/>
    <property type="match status" value="1"/>
</dbReference>
<dbReference type="Pfam" id="PF00356">
    <property type="entry name" value="LacI"/>
    <property type="match status" value="1"/>
</dbReference>
<protein>
    <submittedName>
        <fullName evidence="5">Transcriptional regulator</fullName>
    </submittedName>
</protein>
<dbReference type="InterPro" id="IPR028082">
    <property type="entry name" value="Peripla_BP_I"/>
</dbReference>
<evidence type="ECO:0000259" key="4">
    <source>
        <dbReference type="PROSITE" id="PS50932"/>
    </source>
</evidence>
<keyword evidence="1" id="KW-0805">Transcription regulation</keyword>
<gene>
    <name evidence="5" type="ORF">GCM10010910_05890</name>
</gene>
<dbReference type="InterPro" id="IPR010982">
    <property type="entry name" value="Lambda_DNA-bd_dom_sf"/>
</dbReference>
<evidence type="ECO:0000313" key="6">
    <source>
        <dbReference type="Proteomes" id="UP000638043"/>
    </source>
</evidence>
<evidence type="ECO:0000256" key="1">
    <source>
        <dbReference type="ARBA" id="ARBA00023015"/>
    </source>
</evidence>
<dbReference type="SUPFAM" id="SSF47413">
    <property type="entry name" value="lambda repressor-like DNA-binding domains"/>
    <property type="match status" value="1"/>
</dbReference>
<dbReference type="PANTHER" id="PTHR30146">
    <property type="entry name" value="LACI-RELATED TRANSCRIPTIONAL REPRESSOR"/>
    <property type="match status" value="1"/>
</dbReference>
<feature type="domain" description="HTH lacI-type" evidence="4">
    <location>
        <begin position="8"/>
        <end position="62"/>
    </location>
</feature>
<proteinExistence type="predicted"/>
<dbReference type="Gene3D" id="3.40.50.2300">
    <property type="match status" value="2"/>
</dbReference>
<dbReference type="CDD" id="cd01392">
    <property type="entry name" value="HTH_LacI"/>
    <property type="match status" value="1"/>
</dbReference>
<dbReference type="InterPro" id="IPR000843">
    <property type="entry name" value="HTH_LacI"/>
</dbReference>
<dbReference type="CDD" id="cd06267">
    <property type="entry name" value="PBP1_LacI_sugar_binding-like"/>
    <property type="match status" value="1"/>
</dbReference>
<reference evidence="6" key="1">
    <citation type="journal article" date="2019" name="Int. J. Syst. Evol. Microbiol.">
        <title>The Global Catalogue of Microorganisms (GCM) 10K type strain sequencing project: providing services to taxonomists for standard genome sequencing and annotation.</title>
        <authorList>
            <consortium name="The Broad Institute Genomics Platform"/>
            <consortium name="The Broad Institute Genome Sequencing Center for Infectious Disease"/>
            <person name="Wu L."/>
            <person name="Ma J."/>
        </authorList>
    </citation>
    <scope>NUCLEOTIDE SEQUENCE [LARGE SCALE GENOMIC DNA]</scope>
    <source>
        <strain evidence="6">CGMCC 4.7181</strain>
    </source>
</reference>
<accession>A0ABQ2MX41</accession>
<organism evidence="5 6">
    <name type="scientific">Microbacterium nanhaiense</name>
    <dbReference type="NCBI Taxonomy" id="1301026"/>
    <lineage>
        <taxon>Bacteria</taxon>
        <taxon>Bacillati</taxon>
        <taxon>Actinomycetota</taxon>
        <taxon>Actinomycetes</taxon>
        <taxon>Micrococcales</taxon>
        <taxon>Microbacteriaceae</taxon>
        <taxon>Microbacterium</taxon>
    </lineage>
</organism>
<evidence type="ECO:0000256" key="2">
    <source>
        <dbReference type="ARBA" id="ARBA00023125"/>
    </source>
</evidence>
<dbReference type="InterPro" id="IPR046335">
    <property type="entry name" value="LacI/GalR-like_sensor"/>
</dbReference>
<dbReference type="EMBL" id="BMMQ01000002">
    <property type="protein sequence ID" value="GGO60441.1"/>
    <property type="molecule type" value="Genomic_DNA"/>
</dbReference>
<name>A0ABQ2MX41_9MICO</name>
<sequence length="321" mass="33517">MTGTARRPTIVDVARAAGVSKSLVSAALRGERGVSAASRSRILAAADELGYRSNGWAQRLVSGRSSLVGVLLTDLRNAYQTDIVNGIEDAAAAAGFDVVLSHGRRDRELLRERLAGLTALGVDAVIAVTGHLDADDLAALADRVPIVVVGRPASVPDAAGWIRNDDETGARLAVAHLQERGHDRVAYVHGSSRPASVARRDAYRALVDEAREYDVRDDGIARLLDAVAAGGPTAAFAANDRIAAQIVAVAIDRRVRVPHDLAVVGYDNTELADLVRPGLTSVDQPRGEMGAAAMAQALGLLNGGQPERAVASPTLVVRGSS</sequence>